<dbReference type="Gene3D" id="3.30.420.10">
    <property type="entry name" value="Ribonuclease H-like superfamily/Ribonuclease H"/>
    <property type="match status" value="1"/>
</dbReference>
<evidence type="ECO:0000313" key="1">
    <source>
        <dbReference type="EMBL" id="CDW40839.1"/>
    </source>
</evidence>
<reference evidence="1" key="1">
    <citation type="submission" date="2014-05" db="EMBL/GenBank/DDBJ databases">
        <authorList>
            <person name="Chronopoulou M."/>
        </authorList>
    </citation>
    <scope>NUCLEOTIDE SEQUENCE</scope>
    <source>
        <tissue evidence="1">Whole organism</tissue>
    </source>
</reference>
<feature type="non-terminal residue" evidence="1">
    <location>
        <position position="152"/>
    </location>
</feature>
<accession>A0A0K2URG7</accession>
<proteinExistence type="predicted"/>
<dbReference type="EMBL" id="HACA01023478">
    <property type="protein sequence ID" value="CDW40839.1"/>
    <property type="molecule type" value="Transcribed_RNA"/>
</dbReference>
<organism evidence="1">
    <name type="scientific">Lepeophtheirus salmonis</name>
    <name type="common">Salmon louse</name>
    <name type="synonym">Caligus salmonis</name>
    <dbReference type="NCBI Taxonomy" id="72036"/>
    <lineage>
        <taxon>Eukaryota</taxon>
        <taxon>Metazoa</taxon>
        <taxon>Ecdysozoa</taxon>
        <taxon>Arthropoda</taxon>
        <taxon>Crustacea</taxon>
        <taxon>Multicrustacea</taxon>
        <taxon>Hexanauplia</taxon>
        <taxon>Copepoda</taxon>
        <taxon>Siphonostomatoida</taxon>
        <taxon>Caligidae</taxon>
        <taxon>Lepeophtheirus</taxon>
    </lineage>
</organism>
<name>A0A0K2URG7_LEPSM</name>
<dbReference type="GO" id="GO:0003676">
    <property type="term" value="F:nucleic acid binding"/>
    <property type="evidence" value="ECO:0007669"/>
    <property type="project" value="InterPro"/>
</dbReference>
<sequence length="152" mass="17831">MVINYFGVSTGRSSYEAGILHIKNFGPCWLPWFKVLLQIIRTSFYSKIDTSLKYQAEKNECNLLKKSIWPPSSVDLKPLDYFIQGCLESNVKVNSYQNLVSLRNTIQETWVELPEKFTSIQHTTLSILVYRIYWVMRFVILTSTYTRTSIRE</sequence>
<dbReference type="InterPro" id="IPR036397">
    <property type="entry name" value="RNaseH_sf"/>
</dbReference>
<dbReference type="AlphaFoldDB" id="A0A0K2URG7"/>
<protein>
    <submittedName>
        <fullName evidence="1">Uncharacterized protein</fullName>
    </submittedName>
</protein>